<comment type="caution">
    <text evidence="2">The sequence shown here is derived from an EMBL/GenBank/DDBJ whole genome shotgun (WGS) entry which is preliminary data.</text>
</comment>
<evidence type="ECO:0000259" key="1">
    <source>
        <dbReference type="Pfam" id="PF03190"/>
    </source>
</evidence>
<gene>
    <name evidence="2" type="ORF">DNU06_13150</name>
</gene>
<dbReference type="GO" id="GO:0005975">
    <property type="term" value="P:carbohydrate metabolic process"/>
    <property type="evidence" value="ECO:0007669"/>
    <property type="project" value="InterPro"/>
</dbReference>
<dbReference type="PIRSF" id="PIRSF006402">
    <property type="entry name" value="UCP006402_thioredoxin"/>
    <property type="match status" value="1"/>
</dbReference>
<dbReference type="InterPro" id="IPR008928">
    <property type="entry name" value="6-hairpin_glycosidase_sf"/>
</dbReference>
<keyword evidence="3" id="KW-1185">Reference proteome</keyword>
<name>A0A2W1MYP8_9FLAO</name>
<dbReference type="Proteomes" id="UP000249248">
    <property type="component" value="Unassembled WGS sequence"/>
</dbReference>
<dbReference type="SUPFAM" id="SSF48208">
    <property type="entry name" value="Six-hairpin glycosidases"/>
    <property type="match status" value="1"/>
</dbReference>
<evidence type="ECO:0000313" key="3">
    <source>
        <dbReference type="Proteomes" id="UP000249248"/>
    </source>
</evidence>
<dbReference type="InterPro" id="IPR004879">
    <property type="entry name" value="Ssp411-like_TRX"/>
</dbReference>
<dbReference type="EMBL" id="QKSB01000008">
    <property type="protein sequence ID" value="PZE16514.1"/>
    <property type="molecule type" value="Genomic_DNA"/>
</dbReference>
<proteinExistence type="predicted"/>
<dbReference type="PANTHER" id="PTHR42899:SF1">
    <property type="entry name" value="SPERMATOGENESIS-ASSOCIATED PROTEIN 20"/>
    <property type="match status" value="1"/>
</dbReference>
<protein>
    <submittedName>
        <fullName evidence="2">Thioredoxin domain-containing protein</fullName>
    </submittedName>
</protein>
<sequence>MEEQFAHTNLLINETSPYLLQHAHNPVNWYPWGDAAFEKAKKEDKLVLISIGYSSCHWCHVMEHESFEDSAVAALMNERFVCVKVDREERPDVDQIYMNAVQIMTGSGGWPLNCFALADGRPVYGGTYYPKDNWVELLNNLSTTYTKDKSRFEEYATNLTEGIQQSELIKKPVEDSPIEKAVLHEMVEKWSETFDKKEGGPNRSPKFPIPNNYNFLMSYGQLTKDEVLLDYVDLTLQKMALGGIYDQVGGGFARYATDAIWKVPHFEKMLYDNAQLISLYSVAYQRTKNPLYKHVVYQTIAWLEREMTAENGGFMSALDADSEGEEGKFYTWSKEALKAVLNETEYELVKTYYHINPKGAWEGKYILLREMGDAHTIKKTGLSEVALAEKMEAINKKLLKERANRIRPGIDDKILTSWNGLMISGLADAAMAFNEPKFESLAIEHANWLLKNLVAADGSLMHTHKNKTSKIAGFLDDYAFTSSAFIKLYELTFEEKWLDKANQFVAYTIEHFKDPKSGMFYFTSNVSESLIARKMEVNDNVIPASNSEIANVLFDLGTLLDSTNYKNTAIQMLSNVQGDMLSYPSGYSNWGRLHLKISFPYYEIAVTGKGWKEKLNQFNHTYLPNKLMMGGVKGDLPLLEGKFIGETTIFVCVNKSCQMPVTMVEDALKQMTTK</sequence>
<dbReference type="InterPro" id="IPR024705">
    <property type="entry name" value="Ssp411"/>
</dbReference>
<dbReference type="Pfam" id="PF03190">
    <property type="entry name" value="Thioredox_DsbH"/>
    <property type="match status" value="1"/>
</dbReference>
<dbReference type="OrthoDB" id="9762614at2"/>
<accession>A0A2W1MYP8</accession>
<dbReference type="PANTHER" id="PTHR42899">
    <property type="entry name" value="SPERMATOGENESIS-ASSOCIATED PROTEIN 20"/>
    <property type="match status" value="1"/>
</dbReference>
<evidence type="ECO:0000313" key="2">
    <source>
        <dbReference type="EMBL" id="PZE16514.1"/>
    </source>
</evidence>
<organism evidence="2 3">
    <name type="scientific">Putridiphycobacter roseus</name>
    <dbReference type="NCBI Taxonomy" id="2219161"/>
    <lineage>
        <taxon>Bacteria</taxon>
        <taxon>Pseudomonadati</taxon>
        <taxon>Bacteroidota</taxon>
        <taxon>Flavobacteriia</taxon>
        <taxon>Flavobacteriales</taxon>
        <taxon>Crocinitomicaceae</taxon>
        <taxon>Putridiphycobacter</taxon>
    </lineage>
</organism>
<dbReference type="Gene3D" id="3.40.30.10">
    <property type="entry name" value="Glutaredoxin"/>
    <property type="match status" value="1"/>
</dbReference>
<dbReference type="SUPFAM" id="SSF52833">
    <property type="entry name" value="Thioredoxin-like"/>
    <property type="match status" value="1"/>
</dbReference>
<reference evidence="2 3" key="1">
    <citation type="submission" date="2018-06" db="EMBL/GenBank/DDBJ databases">
        <title>The draft genome sequence of Crocinitomix sp. SM1701.</title>
        <authorList>
            <person name="Zhang X."/>
        </authorList>
    </citation>
    <scope>NUCLEOTIDE SEQUENCE [LARGE SCALE GENOMIC DNA]</scope>
    <source>
        <strain evidence="2 3">SM1701</strain>
    </source>
</reference>
<dbReference type="AlphaFoldDB" id="A0A2W1MYP8"/>
<dbReference type="CDD" id="cd02955">
    <property type="entry name" value="SSP411"/>
    <property type="match status" value="1"/>
</dbReference>
<dbReference type="InterPro" id="IPR036249">
    <property type="entry name" value="Thioredoxin-like_sf"/>
</dbReference>
<dbReference type="Gene3D" id="1.50.10.10">
    <property type="match status" value="1"/>
</dbReference>
<dbReference type="InterPro" id="IPR012341">
    <property type="entry name" value="6hp_glycosidase-like_sf"/>
</dbReference>
<feature type="domain" description="Spermatogenesis-associated protein 20-like TRX" evidence="1">
    <location>
        <begin position="9"/>
        <end position="163"/>
    </location>
</feature>